<name>G0TTK5_TRYVY</name>
<gene>
    <name evidence="1" type="ORF">TVY486_0304570</name>
</gene>
<accession>G0TTK5</accession>
<dbReference type="EMBL" id="HE573019">
    <property type="protein sequence ID" value="CCC47286.1"/>
    <property type="molecule type" value="Genomic_DNA"/>
</dbReference>
<dbReference type="VEuPathDB" id="TriTrypDB:TvY486_0304570"/>
<proteinExistence type="predicted"/>
<organism evidence="1">
    <name type="scientific">Trypanosoma vivax (strain Y486)</name>
    <dbReference type="NCBI Taxonomy" id="1055687"/>
    <lineage>
        <taxon>Eukaryota</taxon>
        <taxon>Discoba</taxon>
        <taxon>Euglenozoa</taxon>
        <taxon>Kinetoplastea</taxon>
        <taxon>Metakinetoplastina</taxon>
        <taxon>Trypanosomatida</taxon>
        <taxon>Trypanosomatidae</taxon>
        <taxon>Trypanosoma</taxon>
        <taxon>Duttonella</taxon>
    </lineage>
</organism>
<protein>
    <submittedName>
        <fullName evidence="1">Uncharacterized protein</fullName>
    </submittedName>
</protein>
<sequence>MFDCIPSNGSARMCMLVRTGHLAGSVWGKAVREEPVVRGDVKGCIRGISSKLTRCASVHVRAYRSAPSLMQRLVTVHALLLIMGPNIPSFCFQFSLLSLLFYCLICFQHSRYGIHTYNGLRSAKSGR</sequence>
<dbReference type="AlphaFoldDB" id="G0TTK5"/>
<evidence type="ECO:0000313" key="1">
    <source>
        <dbReference type="EMBL" id="CCC47286.1"/>
    </source>
</evidence>
<reference evidence="1" key="1">
    <citation type="journal article" date="2012" name="Proc. Natl. Acad. Sci. U.S.A.">
        <title>Antigenic diversity is generated by distinct evolutionary mechanisms in African trypanosome species.</title>
        <authorList>
            <person name="Jackson A.P."/>
            <person name="Berry A."/>
            <person name="Aslett M."/>
            <person name="Allison H.C."/>
            <person name="Burton P."/>
            <person name="Vavrova-Anderson J."/>
            <person name="Brown R."/>
            <person name="Browne H."/>
            <person name="Corton N."/>
            <person name="Hauser H."/>
            <person name="Gamble J."/>
            <person name="Gilderthorp R."/>
            <person name="Marcello L."/>
            <person name="McQuillan J."/>
            <person name="Otto T.D."/>
            <person name="Quail M.A."/>
            <person name="Sanders M.J."/>
            <person name="van Tonder A."/>
            <person name="Ginger M.L."/>
            <person name="Field M.C."/>
            <person name="Barry J.D."/>
            <person name="Hertz-Fowler C."/>
            <person name="Berriman M."/>
        </authorList>
    </citation>
    <scope>NUCLEOTIDE SEQUENCE</scope>
    <source>
        <strain evidence="1">Y486</strain>
    </source>
</reference>